<dbReference type="GO" id="GO:0000166">
    <property type="term" value="F:nucleotide binding"/>
    <property type="evidence" value="ECO:0007669"/>
    <property type="project" value="InterPro"/>
</dbReference>
<dbReference type="Pfam" id="PF03175">
    <property type="entry name" value="DNA_pol_B_2"/>
    <property type="match status" value="1"/>
</dbReference>
<geneLocation type="mitochondrion" evidence="11"/>
<evidence type="ECO:0000256" key="6">
    <source>
        <dbReference type="ARBA" id="ARBA00022705"/>
    </source>
</evidence>
<dbReference type="GO" id="GO:0003887">
    <property type="term" value="F:DNA-directed DNA polymerase activity"/>
    <property type="evidence" value="ECO:0007669"/>
    <property type="project" value="UniProtKB-KW"/>
</dbReference>
<keyword evidence="4" id="KW-0808">Transferase</keyword>
<keyword evidence="6" id="KW-0235">DNA replication</keyword>
<dbReference type="EMBL" id="MN977366">
    <property type="protein sequence ID" value="QID02888.1"/>
    <property type="molecule type" value="Genomic_DNA"/>
</dbReference>
<evidence type="ECO:0000256" key="9">
    <source>
        <dbReference type="ARBA" id="ARBA00049244"/>
    </source>
</evidence>
<protein>
    <recommendedName>
        <fullName evidence="3">Probable DNA polymerase</fullName>
        <ecNumber evidence="2">2.7.7.7</ecNumber>
    </recommendedName>
</protein>
<evidence type="ECO:0000256" key="7">
    <source>
        <dbReference type="ARBA" id="ARBA00022932"/>
    </source>
</evidence>
<evidence type="ECO:0000259" key="10">
    <source>
        <dbReference type="Pfam" id="PF03175"/>
    </source>
</evidence>
<keyword evidence="11" id="KW-0496">Mitochondrion</keyword>
<evidence type="ECO:0000256" key="1">
    <source>
        <dbReference type="ARBA" id="ARBA00005755"/>
    </source>
</evidence>
<evidence type="ECO:0000256" key="4">
    <source>
        <dbReference type="ARBA" id="ARBA00022679"/>
    </source>
</evidence>
<dbReference type="InterPro" id="IPR036397">
    <property type="entry name" value="RNaseH_sf"/>
</dbReference>
<gene>
    <name evidence="11" type="primary">orf877</name>
</gene>
<dbReference type="Gene3D" id="1.10.287.690">
    <property type="entry name" value="Helix hairpin bin"/>
    <property type="match status" value="1"/>
</dbReference>
<keyword evidence="5" id="KW-0548">Nucleotidyltransferase</keyword>
<dbReference type="AlphaFoldDB" id="A0A6G6A4K3"/>
<comment type="similarity">
    <text evidence="1">Belongs to the DNA polymerase type-B family.</text>
</comment>
<reference evidence="11" key="1">
    <citation type="submission" date="2020-01" db="EMBL/GenBank/DDBJ databases">
        <authorList>
            <person name="Fang M.L."/>
            <person name="Zhang Y."/>
        </authorList>
    </citation>
    <scope>NUCLEOTIDE SEQUENCE</scope>
    <source>
        <strain evidence="11">YMF1.03037</strain>
    </source>
</reference>
<comment type="catalytic activity">
    <reaction evidence="9">
        <text>DNA(n) + a 2'-deoxyribonucleoside 5'-triphosphate = DNA(n+1) + diphosphate</text>
        <dbReference type="Rhea" id="RHEA:22508"/>
        <dbReference type="Rhea" id="RHEA-COMP:17339"/>
        <dbReference type="Rhea" id="RHEA-COMP:17340"/>
        <dbReference type="ChEBI" id="CHEBI:33019"/>
        <dbReference type="ChEBI" id="CHEBI:61560"/>
        <dbReference type="ChEBI" id="CHEBI:173112"/>
        <dbReference type="EC" id="2.7.7.7"/>
    </reaction>
</comment>
<dbReference type="SUPFAM" id="SSF56672">
    <property type="entry name" value="DNA/RNA polymerases"/>
    <property type="match status" value="1"/>
</dbReference>
<dbReference type="PANTHER" id="PTHR33568">
    <property type="entry name" value="DNA POLYMERASE"/>
    <property type="match status" value="1"/>
</dbReference>
<evidence type="ECO:0000313" key="11">
    <source>
        <dbReference type="EMBL" id="QID02888.1"/>
    </source>
</evidence>
<dbReference type="InterPro" id="IPR012337">
    <property type="entry name" value="RNaseH-like_sf"/>
</dbReference>
<name>A0A6G6A4K3_ORBOL</name>
<keyword evidence="8" id="KW-0238">DNA-binding</keyword>
<dbReference type="InterPro" id="IPR043502">
    <property type="entry name" value="DNA/RNA_pol_sf"/>
</dbReference>
<dbReference type="EC" id="2.7.7.7" evidence="2"/>
<accession>A0A6G6A4K3</accession>
<evidence type="ECO:0000256" key="8">
    <source>
        <dbReference type="ARBA" id="ARBA00023125"/>
    </source>
</evidence>
<dbReference type="PANTHER" id="PTHR33568:SF3">
    <property type="entry name" value="DNA-DIRECTED DNA POLYMERASE"/>
    <property type="match status" value="1"/>
</dbReference>
<organism evidence="11">
    <name type="scientific">Orbilia oligospora</name>
    <name type="common">Nematode-trapping fungus</name>
    <name type="synonym">Arthrobotrys oligospora</name>
    <dbReference type="NCBI Taxonomy" id="2813651"/>
    <lineage>
        <taxon>Eukaryota</taxon>
        <taxon>Fungi</taxon>
        <taxon>Dikarya</taxon>
        <taxon>Ascomycota</taxon>
        <taxon>Pezizomycotina</taxon>
        <taxon>Orbiliomycetes</taxon>
        <taxon>Orbiliales</taxon>
        <taxon>Orbiliaceae</taxon>
        <taxon>Orbilia</taxon>
    </lineage>
</organism>
<evidence type="ECO:0000256" key="5">
    <source>
        <dbReference type="ARBA" id="ARBA00022695"/>
    </source>
</evidence>
<feature type="domain" description="DNA-directed DNA polymerase family B mitochondria/virus" evidence="10">
    <location>
        <begin position="366"/>
        <end position="820"/>
    </location>
</feature>
<dbReference type="SUPFAM" id="SSF53098">
    <property type="entry name" value="Ribonuclease H-like"/>
    <property type="match status" value="1"/>
</dbReference>
<evidence type="ECO:0000256" key="2">
    <source>
        <dbReference type="ARBA" id="ARBA00012417"/>
    </source>
</evidence>
<keyword evidence="7" id="KW-0239">DNA-directed DNA polymerase</keyword>
<sequence length="877" mass="102742">MLNKLFRQYSTDSLSFSIFQKLGLDPKKIVIHETLLDKPIFWTYDEMQYEVLCSVSDLSTSTIQNWMLTRIKPNTVYAFLPIIINNYIDPDFKYISICSQFDITSDTSPENIFIHINNSYFNNYLIRYWPEGLDKEKTNDIDMEKIYYVIRYRIISFNDIDVKKVNLRNLKQNTKVFSKSNRFSFIMPENIPTTHIIDNYGIPNGFDSNGNKIFINYKNPDIKYIIKDEITNNIINRNVDCYYKDVIFISYKDSITNSNIFERFIHSLNVYYYLDKTTSTVLYSEKPIKSKGLKQAFRDNYKDDKISVFDIECYIDKNNLFKPFACGWYSYLNNKQKVRKSKSSLYYITDYSSLDEMFIKCFKELIKINPGVVYVHNLSKFDSFFINEILFKNFDVKPKYKGRLILSLNVKYIEDGKTYKLVFKDSLLILQGSLKFLGETYNVETKKSLFPYSFPNEDNLNYIGNKPDYKFYSNDDNIVSIDDYNSIPKENWNLKDETFKYLINDLHCTYQILEKFANVIYNGERINITKVSTISSLSFKIIKANYLPLDKLFQINGQAHKDIRNAYLGGRVDSFTPSGENIKCFDINSLYPFAMLNPLPGGQGKISNDTNLDNYFGIVYAKISSPINSNGNYINLKYPPLPFKCNNGSLINPIGCWEGWYFSEELKYVRDNHGYKIDVNHGYKFIKEKGLFNDFIHKYYNIKAGVDTTSRIDRPTSKLILNSAFGRLGMKIDGTISQAIKKEDYNELALNYEIINDTFITDNIMFVEFKRKLKDDNFDVIDDLTQIINKDKFYRGDIEQSLPVAVAITAYSRIYMNIIISFLEPPLIVRPELFLILVEISFQPLEPEELKINKVLRKFFKKNKVLGSFKVNKLSIW</sequence>
<evidence type="ECO:0000256" key="3">
    <source>
        <dbReference type="ARBA" id="ARBA00014385"/>
    </source>
</evidence>
<dbReference type="GO" id="GO:0003677">
    <property type="term" value="F:DNA binding"/>
    <property type="evidence" value="ECO:0007669"/>
    <property type="project" value="UniProtKB-KW"/>
</dbReference>
<dbReference type="SMART" id="SM00486">
    <property type="entry name" value="POLBc"/>
    <property type="match status" value="1"/>
</dbReference>
<dbReference type="InterPro" id="IPR004868">
    <property type="entry name" value="DNA-dir_DNA_pol_B_mt/vir"/>
</dbReference>
<dbReference type="InterPro" id="IPR006172">
    <property type="entry name" value="DNA-dir_DNA_pol_B"/>
</dbReference>
<dbReference type="Gene3D" id="3.30.420.10">
    <property type="entry name" value="Ribonuclease H-like superfamily/Ribonuclease H"/>
    <property type="match status" value="1"/>
</dbReference>
<dbReference type="GO" id="GO:0006260">
    <property type="term" value="P:DNA replication"/>
    <property type="evidence" value="ECO:0007669"/>
    <property type="project" value="UniProtKB-KW"/>
</dbReference>
<proteinExistence type="inferred from homology"/>